<gene>
    <name evidence="2" type="ORF">B0H17DRAFT_928754</name>
</gene>
<dbReference type="Proteomes" id="UP001221757">
    <property type="component" value="Unassembled WGS sequence"/>
</dbReference>
<dbReference type="EMBL" id="JARKIE010000032">
    <property type="protein sequence ID" value="KAJ7696942.1"/>
    <property type="molecule type" value="Genomic_DNA"/>
</dbReference>
<dbReference type="Gene3D" id="3.80.10.10">
    <property type="entry name" value="Ribonuclease Inhibitor"/>
    <property type="match status" value="1"/>
</dbReference>
<comment type="caution">
    <text evidence="2">The sequence shown here is derived from an EMBL/GenBank/DDBJ whole genome shotgun (WGS) entry which is preliminary data.</text>
</comment>
<proteinExistence type="predicted"/>
<feature type="compositionally biased region" description="Basic and acidic residues" evidence="1">
    <location>
        <begin position="245"/>
        <end position="258"/>
    </location>
</feature>
<organism evidence="2 3">
    <name type="scientific">Mycena rosella</name>
    <name type="common">Pink bonnet</name>
    <name type="synonym">Agaricus rosellus</name>
    <dbReference type="NCBI Taxonomy" id="1033263"/>
    <lineage>
        <taxon>Eukaryota</taxon>
        <taxon>Fungi</taxon>
        <taxon>Dikarya</taxon>
        <taxon>Basidiomycota</taxon>
        <taxon>Agaricomycotina</taxon>
        <taxon>Agaricomycetes</taxon>
        <taxon>Agaricomycetidae</taxon>
        <taxon>Agaricales</taxon>
        <taxon>Marasmiineae</taxon>
        <taxon>Mycenaceae</taxon>
        <taxon>Mycena</taxon>
    </lineage>
</organism>
<feature type="region of interest" description="Disordered" evidence="1">
    <location>
        <begin position="245"/>
        <end position="267"/>
    </location>
</feature>
<name>A0AAD7DPZ4_MYCRO</name>
<evidence type="ECO:0000256" key="1">
    <source>
        <dbReference type="SAM" id="MobiDB-lite"/>
    </source>
</evidence>
<dbReference type="SUPFAM" id="SSF52047">
    <property type="entry name" value="RNI-like"/>
    <property type="match status" value="1"/>
</dbReference>
<keyword evidence="3" id="KW-1185">Reference proteome</keyword>
<protein>
    <submittedName>
        <fullName evidence="2">Uncharacterized protein</fullName>
    </submittedName>
</protein>
<reference evidence="2" key="1">
    <citation type="submission" date="2023-03" db="EMBL/GenBank/DDBJ databases">
        <title>Massive genome expansion in bonnet fungi (Mycena s.s.) driven by repeated elements and novel gene families across ecological guilds.</title>
        <authorList>
            <consortium name="Lawrence Berkeley National Laboratory"/>
            <person name="Harder C.B."/>
            <person name="Miyauchi S."/>
            <person name="Viragh M."/>
            <person name="Kuo A."/>
            <person name="Thoen E."/>
            <person name="Andreopoulos B."/>
            <person name="Lu D."/>
            <person name="Skrede I."/>
            <person name="Drula E."/>
            <person name="Henrissat B."/>
            <person name="Morin E."/>
            <person name="Kohler A."/>
            <person name="Barry K."/>
            <person name="LaButti K."/>
            <person name="Morin E."/>
            <person name="Salamov A."/>
            <person name="Lipzen A."/>
            <person name="Mereny Z."/>
            <person name="Hegedus B."/>
            <person name="Baldrian P."/>
            <person name="Stursova M."/>
            <person name="Weitz H."/>
            <person name="Taylor A."/>
            <person name="Grigoriev I.V."/>
            <person name="Nagy L.G."/>
            <person name="Martin F."/>
            <person name="Kauserud H."/>
        </authorList>
    </citation>
    <scope>NUCLEOTIDE SEQUENCE</scope>
    <source>
        <strain evidence="2">CBHHK067</strain>
    </source>
</reference>
<dbReference type="InterPro" id="IPR032675">
    <property type="entry name" value="LRR_dom_sf"/>
</dbReference>
<evidence type="ECO:0000313" key="2">
    <source>
        <dbReference type="EMBL" id="KAJ7696942.1"/>
    </source>
</evidence>
<sequence length="267" mass="28531">MTARQTDFGLHNLLRLAASWPRLRLLHVAGDLECTENVSGVPPVTCALKSVTLEACTANFDDLALLFAGSATSLKTLEVWSMGRGSLDAPLVIVLPTLESLKLGGCNHPSPAFLRDTLSTAPKLHTLQLGGDPDRSGRVRTALTTALVAADPARRGRKRTRVQGYPVLKHLGYPALERLVDANSKENVGVGVDGDIDENEDADAEADGWMNIGEAELKSVAAARGIMASRAPDLLYKGERYLRRAAERTRQSRADGGGKGKGKRQGG</sequence>
<evidence type="ECO:0000313" key="3">
    <source>
        <dbReference type="Proteomes" id="UP001221757"/>
    </source>
</evidence>
<dbReference type="AlphaFoldDB" id="A0AAD7DPZ4"/>
<accession>A0AAD7DPZ4</accession>